<reference evidence="2" key="1">
    <citation type="submission" date="2021-01" db="EMBL/GenBank/DDBJ databases">
        <authorList>
            <person name="Corre E."/>
            <person name="Pelletier E."/>
            <person name="Niang G."/>
            <person name="Scheremetjew M."/>
            <person name="Finn R."/>
            <person name="Kale V."/>
            <person name="Holt S."/>
            <person name="Cochrane G."/>
            <person name="Meng A."/>
            <person name="Brown T."/>
            <person name="Cohen L."/>
        </authorList>
    </citation>
    <scope>NUCLEOTIDE SEQUENCE</scope>
    <source>
        <strain evidence="2">CCMP3105</strain>
    </source>
</reference>
<dbReference type="EMBL" id="HBNR01042223">
    <property type="protein sequence ID" value="CAE4601710.1"/>
    <property type="molecule type" value="Transcribed_RNA"/>
</dbReference>
<organism evidence="2">
    <name type="scientific">Alexandrium monilatum</name>
    <dbReference type="NCBI Taxonomy" id="311494"/>
    <lineage>
        <taxon>Eukaryota</taxon>
        <taxon>Sar</taxon>
        <taxon>Alveolata</taxon>
        <taxon>Dinophyceae</taxon>
        <taxon>Gonyaulacales</taxon>
        <taxon>Pyrocystaceae</taxon>
        <taxon>Alexandrium</taxon>
    </lineage>
</organism>
<proteinExistence type="predicted"/>
<accession>A0A7S4R5B3</accession>
<dbReference type="AlphaFoldDB" id="A0A7S4R5B3"/>
<protein>
    <recommendedName>
        <fullName evidence="3">LRAT domain-containing protein</fullName>
    </recommendedName>
</protein>
<name>A0A7S4R5B3_9DINO</name>
<sequence>MGSSHSTATTSLNSNLSSASSHTSSGAAGQQYAALPPGVRLDDSEVQGVEFVEKSVLACPLPAKAWIELGRWNPVSLLMLAPVWSYHLSGPADHWWFVVRSANHMYYYVAQFCSDNGKNHVSGYAFLGMWAAIASGLQYPEAKWWYARDWKPCTRPRCKEDLDRLVLQNPAVACPYSWVDNNCQHFAVHLYEGAANHSA</sequence>
<evidence type="ECO:0000256" key="1">
    <source>
        <dbReference type="SAM" id="MobiDB-lite"/>
    </source>
</evidence>
<feature type="region of interest" description="Disordered" evidence="1">
    <location>
        <begin position="1"/>
        <end position="29"/>
    </location>
</feature>
<evidence type="ECO:0008006" key="3">
    <source>
        <dbReference type="Google" id="ProtNLM"/>
    </source>
</evidence>
<evidence type="ECO:0000313" key="2">
    <source>
        <dbReference type="EMBL" id="CAE4601710.1"/>
    </source>
</evidence>
<gene>
    <name evidence="2" type="ORF">AMON00008_LOCUS29352</name>
</gene>